<dbReference type="RefSeq" id="WP_277568552.1">
    <property type="nucleotide sequence ID" value="NZ_JAPDHZ010000008.1"/>
</dbReference>
<name>A0A9X4QQR4_9BACL</name>
<dbReference type="Pfam" id="PF11193">
    <property type="entry name" value="DUF2812"/>
    <property type="match status" value="1"/>
</dbReference>
<dbReference type="AlphaFoldDB" id="A0A9X4QQR4"/>
<accession>A0A9X4QQR4</accession>
<organism evidence="1 2">
    <name type="scientific">Cohnella ginsengisoli</name>
    <dbReference type="NCBI Taxonomy" id="425004"/>
    <lineage>
        <taxon>Bacteria</taxon>
        <taxon>Bacillati</taxon>
        <taxon>Bacillota</taxon>
        <taxon>Bacilli</taxon>
        <taxon>Bacillales</taxon>
        <taxon>Paenibacillaceae</taxon>
        <taxon>Cohnella</taxon>
    </lineage>
</organism>
<proteinExistence type="predicted"/>
<sequence length="46" mass="5589">MNEYIELYRDMGWEYVNSYSGIWHYFRRPWEPGETPTSTIINVPSC</sequence>
<evidence type="ECO:0000313" key="1">
    <source>
        <dbReference type="EMBL" id="MDG0794827.1"/>
    </source>
</evidence>
<reference evidence="1 2" key="1">
    <citation type="submission" date="2022-10" db="EMBL/GenBank/DDBJ databases">
        <title>Comparative genomic analysis of Cohnella hashimotonis sp. nov., isolated from the International Space Station.</title>
        <authorList>
            <person name="Simpson A."/>
            <person name="Venkateswaran K."/>
        </authorList>
    </citation>
    <scope>NUCLEOTIDE SEQUENCE [LARGE SCALE GENOMIC DNA]</scope>
    <source>
        <strain evidence="1 2">DSM 18997</strain>
    </source>
</reference>
<dbReference type="Proteomes" id="UP001153387">
    <property type="component" value="Unassembled WGS sequence"/>
</dbReference>
<protein>
    <submittedName>
        <fullName evidence="1">DUF2812 domain-containing protein</fullName>
    </submittedName>
</protein>
<keyword evidence="2" id="KW-1185">Reference proteome</keyword>
<evidence type="ECO:0000313" key="2">
    <source>
        <dbReference type="Proteomes" id="UP001153387"/>
    </source>
</evidence>
<dbReference type="InterPro" id="IPR021359">
    <property type="entry name" value="DUF2812"/>
</dbReference>
<dbReference type="EMBL" id="JAPDHZ010000008">
    <property type="protein sequence ID" value="MDG0794827.1"/>
    <property type="molecule type" value="Genomic_DNA"/>
</dbReference>
<gene>
    <name evidence="1" type="ORF">OMP38_31365</name>
</gene>
<comment type="caution">
    <text evidence="1">The sequence shown here is derived from an EMBL/GenBank/DDBJ whole genome shotgun (WGS) entry which is preliminary data.</text>
</comment>